<dbReference type="Pfam" id="PF03734">
    <property type="entry name" value="YkuD"/>
    <property type="match status" value="1"/>
</dbReference>
<protein>
    <submittedName>
        <fullName evidence="9">L,D-transpeptidase</fullName>
        <ecNumber evidence="9">2.-.-.-</ecNumber>
    </submittedName>
</protein>
<evidence type="ECO:0000256" key="6">
    <source>
        <dbReference type="SAM" id="MobiDB-lite"/>
    </source>
</evidence>
<dbReference type="SUPFAM" id="SSF141523">
    <property type="entry name" value="L,D-transpeptidase catalytic domain-like"/>
    <property type="match status" value="1"/>
</dbReference>
<evidence type="ECO:0000313" key="9">
    <source>
        <dbReference type="EMBL" id="XDQ27222.1"/>
    </source>
</evidence>
<dbReference type="InterPro" id="IPR005490">
    <property type="entry name" value="LD_TPept_cat_dom"/>
</dbReference>
<dbReference type="InterPro" id="IPR038063">
    <property type="entry name" value="Transpep_catalytic_dom"/>
</dbReference>
<sequence length="233" mass="24225">MSDELTSQLKELAQEGETPPPVPGAQIRLRAVRRRRRRRTAAAVAGACAATALALVLALNLGGGNGDGPHQRTPPATRPTATPTTPAAPDATVDLSRRVLTAAGRTLPISSGTEQLPTPTGRMKVTAKEAAKVVPASNVGIQDDAYTVKLPWVLELVATDRSATTFIGALTYDEKAPGAYDRTDGWIGLRPKDAKWLYGQLRLGAVIDIEGATPTATPSSEISAQVSAGTTGG</sequence>
<dbReference type="GO" id="GO:0071555">
    <property type="term" value="P:cell wall organization"/>
    <property type="evidence" value="ECO:0007669"/>
    <property type="project" value="UniProtKB-KW"/>
</dbReference>
<dbReference type="AlphaFoldDB" id="A0AB39P9T0"/>
<reference evidence="9" key="1">
    <citation type="submission" date="2024-07" db="EMBL/GenBank/DDBJ databases">
        <authorList>
            <person name="Yu S.T."/>
        </authorList>
    </citation>
    <scope>NUCLEOTIDE SEQUENCE</scope>
    <source>
        <strain evidence="9">R21</strain>
    </source>
</reference>
<accession>A0AB39P9T0</accession>
<organism evidence="9">
    <name type="scientific">Streptomyces sp. R21</name>
    <dbReference type="NCBI Taxonomy" id="3238627"/>
    <lineage>
        <taxon>Bacteria</taxon>
        <taxon>Bacillati</taxon>
        <taxon>Actinomycetota</taxon>
        <taxon>Actinomycetes</taxon>
        <taxon>Kitasatosporales</taxon>
        <taxon>Streptomycetaceae</taxon>
        <taxon>Streptomyces</taxon>
    </lineage>
</organism>
<keyword evidence="7" id="KW-1133">Transmembrane helix</keyword>
<keyword evidence="7" id="KW-0812">Transmembrane</keyword>
<evidence type="ECO:0000256" key="2">
    <source>
        <dbReference type="ARBA" id="ARBA00022679"/>
    </source>
</evidence>
<dbReference type="RefSeq" id="WP_369234477.1">
    <property type="nucleotide sequence ID" value="NZ_CP163435.1"/>
</dbReference>
<keyword evidence="5" id="KW-0961">Cell wall biogenesis/degradation</keyword>
<evidence type="ECO:0000259" key="8">
    <source>
        <dbReference type="Pfam" id="PF03734"/>
    </source>
</evidence>
<proteinExistence type="predicted"/>
<name>A0AB39P9T0_9ACTN</name>
<dbReference type="EC" id="2.-.-.-" evidence="9"/>
<feature type="region of interest" description="Disordered" evidence="6">
    <location>
        <begin position="214"/>
        <end position="233"/>
    </location>
</feature>
<feature type="region of interest" description="Disordered" evidence="6">
    <location>
        <begin position="1"/>
        <end position="26"/>
    </location>
</feature>
<keyword evidence="7" id="KW-0472">Membrane</keyword>
<keyword evidence="4" id="KW-0573">Peptidoglycan synthesis</keyword>
<dbReference type="Gene3D" id="2.40.440.10">
    <property type="entry name" value="L,D-transpeptidase catalytic domain-like"/>
    <property type="match status" value="1"/>
</dbReference>
<evidence type="ECO:0000256" key="3">
    <source>
        <dbReference type="ARBA" id="ARBA00022960"/>
    </source>
</evidence>
<dbReference type="CDD" id="cd16913">
    <property type="entry name" value="YkuD_like"/>
    <property type="match status" value="1"/>
</dbReference>
<gene>
    <name evidence="9" type="ORF">AB5J56_22015</name>
</gene>
<evidence type="ECO:0000256" key="1">
    <source>
        <dbReference type="ARBA" id="ARBA00004752"/>
    </source>
</evidence>
<dbReference type="GO" id="GO:0008360">
    <property type="term" value="P:regulation of cell shape"/>
    <property type="evidence" value="ECO:0007669"/>
    <property type="project" value="UniProtKB-KW"/>
</dbReference>
<feature type="transmembrane region" description="Helical" evidence="7">
    <location>
        <begin position="40"/>
        <end position="62"/>
    </location>
</feature>
<evidence type="ECO:0000256" key="7">
    <source>
        <dbReference type="SAM" id="Phobius"/>
    </source>
</evidence>
<dbReference type="GO" id="GO:0016740">
    <property type="term" value="F:transferase activity"/>
    <property type="evidence" value="ECO:0007669"/>
    <property type="project" value="UniProtKB-KW"/>
</dbReference>
<feature type="domain" description="L,D-TPase catalytic" evidence="8">
    <location>
        <begin position="92"/>
        <end position="209"/>
    </location>
</feature>
<keyword evidence="2 9" id="KW-0808">Transferase</keyword>
<evidence type="ECO:0000256" key="5">
    <source>
        <dbReference type="ARBA" id="ARBA00023316"/>
    </source>
</evidence>
<feature type="region of interest" description="Disordered" evidence="6">
    <location>
        <begin position="65"/>
        <end position="92"/>
    </location>
</feature>
<dbReference type="GO" id="GO:0009252">
    <property type="term" value="P:peptidoglycan biosynthetic process"/>
    <property type="evidence" value="ECO:0007669"/>
    <property type="project" value="UniProtKB-KW"/>
</dbReference>
<dbReference type="EMBL" id="CP163435">
    <property type="protein sequence ID" value="XDQ27222.1"/>
    <property type="molecule type" value="Genomic_DNA"/>
</dbReference>
<feature type="compositionally biased region" description="Low complexity" evidence="6">
    <location>
        <begin position="73"/>
        <end position="92"/>
    </location>
</feature>
<evidence type="ECO:0000256" key="4">
    <source>
        <dbReference type="ARBA" id="ARBA00022984"/>
    </source>
</evidence>
<keyword evidence="3" id="KW-0133">Cell shape</keyword>
<comment type="pathway">
    <text evidence="1">Cell wall biogenesis; peptidoglycan biosynthesis.</text>
</comment>